<dbReference type="InParanoid" id="A0A330L6P7"/>
<gene>
    <name evidence="1" type="ORF">NITLEN_30312</name>
</gene>
<evidence type="ECO:0000313" key="2">
    <source>
        <dbReference type="Proteomes" id="UP000248168"/>
    </source>
</evidence>
<dbReference type="AlphaFoldDB" id="A0A330L6P7"/>
<accession>A0A330L6P7</accession>
<proteinExistence type="predicted"/>
<reference evidence="2" key="1">
    <citation type="submission" date="2018-04" db="EMBL/GenBank/DDBJ databases">
        <authorList>
            <person name="Lucker S."/>
            <person name="Sakoula D."/>
        </authorList>
    </citation>
    <scope>NUCLEOTIDE SEQUENCE [LARGE SCALE GENOMIC DNA]</scope>
</reference>
<keyword evidence="2" id="KW-1185">Reference proteome</keyword>
<evidence type="ECO:0000313" key="1">
    <source>
        <dbReference type="EMBL" id="SPP65398.1"/>
    </source>
</evidence>
<name>A0A330L6P7_9BACT</name>
<organism evidence="1 2">
    <name type="scientific">Nitrospira lenta</name>
    <dbReference type="NCBI Taxonomy" id="1436998"/>
    <lineage>
        <taxon>Bacteria</taxon>
        <taxon>Pseudomonadati</taxon>
        <taxon>Nitrospirota</taxon>
        <taxon>Nitrospiria</taxon>
        <taxon>Nitrospirales</taxon>
        <taxon>Nitrospiraceae</taxon>
        <taxon>Nitrospira</taxon>
    </lineage>
</organism>
<sequence length="304" mass="34791">MNISHNKSYKNAMILEGFQTGKAGCFLDRPSALSIRCSRVRRMPLPTRRSRYRLAWVLLLGTLLCPPQSLSATPYFEDGFLGLTQKELHERLGMPQAVRDRKSALRVFTYYPITDWQKYFSKLVSPENGEDVYTFTRNGIDIRYSFAYAVDPNDTSDTRPLYVRLVDIEFTPPVPIAQVPSLVPEFSPSRDSHAPAFRSNIWILLFKGSPSDAARFLIKEKGKEQLDWTLTYQLFSLQGLPDRFTTLATIDRMEISTQSLQLVTQRQRHTHEAIVNPYSPEFAERVIPSPAAQPKKIPVPQYAE</sequence>
<protein>
    <submittedName>
        <fullName evidence="1">Uncharacterized protein</fullName>
    </submittedName>
</protein>
<dbReference type="Proteomes" id="UP000248168">
    <property type="component" value="Unassembled WGS sequence"/>
</dbReference>
<dbReference type="EMBL" id="OUNR01000016">
    <property type="protein sequence ID" value="SPP65398.1"/>
    <property type="molecule type" value="Genomic_DNA"/>
</dbReference>